<keyword evidence="2" id="KW-1185">Reference proteome</keyword>
<comment type="caution">
    <text evidence="1">The sequence shown here is derived from an EMBL/GenBank/DDBJ whole genome shotgun (WGS) entry which is preliminary data.</text>
</comment>
<sequence length="156" mass="17136">MKLSAIKALLPTLDQLTFVVEGGEEVPAHFHVTEVGQIQRDFIDCGGVVRHEKFVNFQLWFANDTDHRLEPGKLSKIITLSEEQLGLQDAEVEVEYQGATIGRFDLEFDATKSLFVLRNKQTACLAEDACGIPAEKIKKPLSSLNVISCAPGSGCC</sequence>
<gene>
    <name evidence="1" type="ORF">GCM10022216_10790</name>
</gene>
<dbReference type="Proteomes" id="UP001500101">
    <property type="component" value="Unassembled WGS sequence"/>
</dbReference>
<reference evidence="2" key="1">
    <citation type="journal article" date="2019" name="Int. J. Syst. Evol. Microbiol.">
        <title>The Global Catalogue of Microorganisms (GCM) 10K type strain sequencing project: providing services to taxonomists for standard genome sequencing and annotation.</title>
        <authorList>
            <consortium name="The Broad Institute Genomics Platform"/>
            <consortium name="The Broad Institute Genome Sequencing Center for Infectious Disease"/>
            <person name="Wu L."/>
            <person name="Ma J."/>
        </authorList>
    </citation>
    <scope>NUCLEOTIDE SEQUENCE [LARGE SCALE GENOMIC DNA]</scope>
    <source>
        <strain evidence="2">JCM 16704</strain>
    </source>
</reference>
<proteinExistence type="predicted"/>
<dbReference type="EMBL" id="BAAAZI010000006">
    <property type="protein sequence ID" value="GAA4136175.1"/>
    <property type="molecule type" value="Genomic_DNA"/>
</dbReference>
<name>A0ABP7YH36_9SPHI</name>
<organism evidence="1 2">
    <name type="scientific">Sphingobacterium kyonggiense</name>
    <dbReference type="NCBI Taxonomy" id="714075"/>
    <lineage>
        <taxon>Bacteria</taxon>
        <taxon>Pseudomonadati</taxon>
        <taxon>Bacteroidota</taxon>
        <taxon>Sphingobacteriia</taxon>
        <taxon>Sphingobacteriales</taxon>
        <taxon>Sphingobacteriaceae</taxon>
        <taxon>Sphingobacterium</taxon>
    </lineage>
</organism>
<protein>
    <submittedName>
        <fullName evidence="1">DUF6428 family protein</fullName>
    </submittedName>
</protein>
<dbReference type="InterPro" id="IPR045534">
    <property type="entry name" value="DUF6428"/>
</dbReference>
<evidence type="ECO:0000313" key="2">
    <source>
        <dbReference type="Proteomes" id="UP001500101"/>
    </source>
</evidence>
<accession>A0ABP7YH36</accession>
<dbReference type="Pfam" id="PF20001">
    <property type="entry name" value="DUF6428"/>
    <property type="match status" value="1"/>
</dbReference>
<evidence type="ECO:0000313" key="1">
    <source>
        <dbReference type="EMBL" id="GAA4136175.1"/>
    </source>
</evidence>
<dbReference type="RefSeq" id="WP_344673594.1">
    <property type="nucleotide sequence ID" value="NZ_BAAAZI010000006.1"/>
</dbReference>